<name>A0ABU2K952_9ACTN</name>
<evidence type="ECO:0000313" key="2">
    <source>
        <dbReference type="Proteomes" id="UP001183222"/>
    </source>
</evidence>
<organism evidence="1 2">
    <name type="scientific">Blastococcus goldschmidtiae</name>
    <dbReference type="NCBI Taxonomy" id="3075546"/>
    <lineage>
        <taxon>Bacteria</taxon>
        <taxon>Bacillati</taxon>
        <taxon>Actinomycetota</taxon>
        <taxon>Actinomycetes</taxon>
        <taxon>Geodermatophilales</taxon>
        <taxon>Geodermatophilaceae</taxon>
        <taxon>Blastococcus</taxon>
    </lineage>
</organism>
<accession>A0ABU2K952</accession>
<comment type="caution">
    <text evidence="1">The sequence shown here is derived from an EMBL/GenBank/DDBJ whole genome shotgun (WGS) entry which is preliminary data.</text>
</comment>
<dbReference type="RefSeq" id="WP_311345530.1">
    <property type="nucleotide sequence ID" value="NZ_JAVREI010000008.1"/>
</dbReference>
<reference evidence="2" key="1">
    <citation type="submission" date="2023-07" db="EMBL/GenBank/DDBJ databases">
        <title>30 novel species of actinomycetes from the DSMZ collection.</title>
        <authorList>
            <person name="Nouioui I."/>
        </authorList>
    </citation>
    <scope>NUCLEOTIDE SEQUENCE [LARGE SCALE GENOMIC DNA]</scope>
    <source>
        <strain evidence="2">DSM 46792</strain>
    </source>
</reference>
<evidence type="ECO:0000313" key="1">
    <source>
        <dbReference type="EMBL" id="MDT0276712.1"/>
    </source>
</evidence>
<sequence length="234" mass="25549">MGTRDPKCTEAGCRFIAVPDQDVCIRHGGVVQVRPVGTAPMDHMPLCGATRRDGGLCRQPRMKGATRCRIHGGSTPQVRRKAQEVVAQSIIEQNARYYGRPRSISAVDALTEELHRAQGHVDWLGTQLAARPQDANLLAVYAAERGHLAKLADAMVRAKVDDRRTVLTEQMIEGLDLALTRSLQELGHDPNSPVVRKVVARHLRGISGPGRSPEVTAMDAEVVSDYSLPEPVPF</sequence>
<dbReference type="InterPro" id="IPR047675">
    <property type="entry name" value="Putative_zinc-bd"/>
</dbReference>
<protein>
    <submittedName>
        <fullName evidence="1">HGGxSTG domain-containing protein</fullName>
    </submittedName>
</protein>
<dbReference type="NCBIfam" id="NF041373">
    <property type="entry name" value="HGG_STG"/>
    <property type="match status" value="1"/>
</dbReference>
<dbReference type="Proteomes" id="UP001183222">
    <property type="component" value="Unassembled WGS sequence"/>
</dbReference>
<proteinExistence type="predicted"/>
<gene>
    <name evidence="1" type="ORF">RM425_12445</name>
</gene>
<keyword evidence="2" id="KW-1185">Reference proteome</keyword>
<dbReference type="EMBL" id="JAVREI010000008">
    <property type="protein sequence ID" value="MDT0276712.1"/>
    <property type="molecule type" value="Genomic_DNA"/>
</dbReference>